<dbReference type="OrthoDB" id="9287at2157"/>
<dbReference type="InterPro" id="IPR043519">
    <property type="entry name" value="NT_sf"/>
</dbReference>
<dbReference type="KEGG" id="tlt:OCC_03092"/>
<proteinExistence type="predicted"/>
<dbReference type="Proteomes" id="UP000015502">
    <property type="component" value="Chromosome"/>
</dbReference>
<dbReference type="GeneID" id="16550063"/>
<evidence type="ECO:0000259" key="1">
    <source>
        <dbReference type="Pfam" id="PF01909"/>
    </source>
</evidence>
<organism evidence="2 3">
    <name type="scientific">Thermococcus litoralis (strain ATCC 51850 / DSM 5473 / JCM 8560 / NS-C)</name>
    <dbReference type="NCBI Taxonomy" id="523849"/>
    <lineage>
        <taxon>Archaea</taxon>
        <taxon>Methanobacteriati</taxon>
        <taxon>Methanobacteriota</taxon>
        <taxon>Thermococci</taxon>
        <taxon>Thermococcales</taxon>
        <taxon>Thermococcaceae</taxon>
        <taxon>Thermococcus</taxon>
    </lineage>
</organism>
<name>H3ZQ40_THELN</name>
<reference evidence="2 3" key="1">
    <citation type="journal article" date="2012" name="J. Bacteriol.">
        <title>Genome sequence of the model hyperthermophilic archaeon Thermococcus litoralis NS-C.</title>
        <authorList>
            <person name="Gardner A.F."/>
            <person name="Kumar S."/>
            <person name="Perler F.B."/>
        </authorList>
    </citation>
    <scope>NUCLEOTIDE SEQUENCE [LARGE SCALE GENOMIC DNA]</scope>
    <source>
        <strain evidence="3">ATCC 51850 / DSM 5473 / JCM 8560 / NS-C</strain>
    </source>
</reference>
<dbReference type="Pfam" id="PF01909">
    <property type="entry name" value="NTP_transf_2"/>
    <property type="match status" value="1"/>
</dbReference>
<dbReference type="AlphaFoldDB" id="H3ZQ40"/>
<dbReference type="CDD" id="cd05403">
    <property type="entry name" value="NT_KNTase_like"/>
    <property type="match status" value="1"/>
</dbReference>
<dbReference type="EMBL" id="CP006670">
    <property type="protein sequence ID" value="EHR77931.1"/>
    <property type="molecule type" value="Genomic_DNA"/>
</dbReference>
<gene>
    <name evidence="2" type="ORF">OCC_03092</name>
</gene>
<dbReference type="GO" id="GO:0016779">
    <property type="term" value="F:nucleotidyltransferase activity"/>
    <property type="evidence" value="ECO:0007669"/>
    <property type="project" value="InterPro"/>
</dbReference>
<feature type="domain" description="Polymerase nucleotidyl transferase" evidence="1">
    <location>
        <begin position="8"/>
        <end position="96"/>
    </location>
</feature>
<evidence type="ECO:0000313" key="3">
    <source>
        <dbReference type="Proteomes" id="UP000015502"/>
    </source>
</evidence>
<dbReference type="InterPro" id="IPR052548">
    <property type="entry name" value="Type_VII_TA_antitoxin"/>
</dbReference>
<dbReference type="PANTHER" id="PTHR33933">
    <property type="entry name" value="NUCLEOTIDYLTRANSFERASE"/>
    <property type="match status" value="1"/>
</dbReference>
<accession>H3ZQ40</accession>
<dbReference type="InterPro" id="IPR002934">
    <property type="entry name" value="Polymerase_NTP_transf_dom"/>
</dbReference>
<dbReference type="SUPFAM" id="SSF81301">
    <property type="entry name" value="Nucleotidyltransferase"/>
    <property type="match status" value="1"/>
</dbReference>
<dbReference type="PANTHER" id="PTHR33933:SF3">
    <property type="entry name" value="PROTEIN ADENYLYLTRANSFERASE MJ0604-RELATED"/>
    <property type="match status" value="1"/>
</dbReference>
<dbReference type="PaxDb" id="523849-OCC_03092"/>
<keyword evidence="3" id="KW-1185">Reference proteome</keyword>
<dbReference type="HOGENOM" id="CLU_130257_3_2_2"/>
<evidence type="ECO:0000313" key="2">
    <source>
        <dbReference type="EMBL" id="EHR77931.1"/>
    </source>
</evidence>
<sequence length="97" mass="11162">MKEKALEVFLKRIKEKFGDEVQEIIVFGSYARGESEEESDIDVMIVGNVPLEDVIDISTEVLLEYGELISPIIISPEEFRRRNDSFIQTIKEEGIRV</sequence>
<dbReference type="STRING" id="523849.OCC_03092"/>
<dbReference type="Gene3D" id="3.30.460.10">
    <property type="entry name" value="Beta Polymerase, domain 2"/>
    <property type="match status" value="1"/>
</dbReference>
<protein>
    <recommendedName>
        <fullName evidence="1">Polymerase nucleotidyl transferase domain-containing protein</fullName>
    </recommendedName>
</protein>
<dbReference type="RefSeq" id="WP_004069422.1">
    <property type="nucleotide sequence ID" value="NC_022084.1"/>
</dbReference>